<keyword evidence="7" id="KW-1185">Reference proteome</keyword>
<keyword evidence="1" id="KW-0001">2Fe-2S</keyword>
<keyword evidence="2" id="KW-0479">Metal-binding</keyword>
<protein>
    <submittedName>
        <fullName evidence="6">Ferredoxin subunit of nitrite reductase or a ring-hydroxylating dioxygenase</fullName>
    </submittedName>
</protein>
<evidence type="ECO:0000256" key="3">
    <source>
        <dbReference type="ARBA" id="ARBA00023004"/>
    </source>
</evidence>
<evidence type="ECO:0000313" key="7">
    <source>
        <dbReference type="Proteomes" id="UP000184144"/>
    </source>
</evidence>
<dbReference type="EMBL" id="FQUV01000008">
    <property type="protein sequence ID" value="SHF61363.1"/>
    <property type="molecule type" value="Genomic_DNA"/>
</dbReference>
<evidence type="ECO:0000256" key="4">
    <source>
        <dbReference type="ARBA" id="ARBA00023014"/>
    </source>
</evidence>
<dbReference type="Proteomes" id="UP000184144">
    <property type="component" value="Unassembled WGS sequence"/>
</dbReference>
<accession>A0A1M5D2T1</accession>
<dbReference type="RefSeq" id="WP_073145658.1">
    <property type="nucleotide sequence ID" value="NZ_FQUV01000008.1"/>
</dbReference>
<evidence type="ECO:0000256" key="1">
    <source>
        <dbReference type="ARBA" id="ARBA00022714"/>
    </source>
</evidence>
<dbReference type="AlphaFoldDB" id="A0A1M5D2T1"/>
<dbReference type="STRING" id="1486859.SAMN05444273_10871"/>
<dbReference type="GO" id="GO:0046872">
    <property type="term" value="F:metal ion binding"/>
    <property type="evidence" value="ECO:0007669"/>
    <property type="project" value="UniProtKB-KW"/>
</dbReference>
<dbReference type="Pfam" id="PF00355">
    <property type="entry name" value="Rieske"/>
    <property type="match status" value="1"/>
</dbReference>
<feature type="domain" description="Rieske" evidence="5">
    <location>
        <begin position="13"/>
        <end position="115"/>
    </location>
</feature>
<proteinExistence type="predicted"/>
<evidence type="ECO:0000259" key="5">
    <source>
        <dbReference type="PROSITE" id="PS51296"/>
    </source>
</evidence>
<keyword evidence="6" id="KW-0223">Dioxygenase</keyword>
<dbReference type="OrthoDB" id="9794175at2"/>
<organism evidence="6 7">
    <name type="scientific">Litoreibacter ascidiaceicola</name>
    <dbReference type="NCBI Taxonomy" id="1486859"/>
    <lineage>
        <taxon>Bacteria</taxon>
        <taxon>Pseudomonadati</taxon>
        <taxon>Pseudomonadota</taxon>
        <taxon>Alphaproteobacteria</taxon>
        <taxon>Rhodobacterales</taxon>
        <taxon>Roseobacteraceae</taxon>
        <taxon>Litoreibacter</taxon>
    </lineage>
</organism>
<dbReference type="SUPFAM" id="SSF50022">
    <property type="entry name" value="ISP domain"/>
    <property type="match status" value="1"/>
</dbReference>
<sequence>MAWTDFSSAPDYGTPVCPVADVSGAMTLTVTTAKGEFPILLVKVGSDVKGYVNACPHQYLPLDYRGSQLLSSDGAKLMCTAHGASFMAETGDVIEGAECGLDAVPLEIRDGMIVVGGCCATE</sequence>
<evidence type="ECO:0000256" key="2">
    <source>
        <dbReference type="ARBA" id="ARBA00022723"/>
    </source>
</evidence>
<dbReference type="PROSITE" id="PS51296">
    <property type="entry name" value="RIESKE"/>
    <property type="match status" value="1"/>
</dbReference>
<dbReference type="GO" id="GO:0051213">
    <property type="term" value="F:dioxygenase activity"/>
    <property type="evidence" value="ECO:0007669"/>
    <property type="project" value="UniProtKB-KW"/>
</dbReference>
<keyword evidence="3" id="KW-0408">Iron</keyword>
<name>A0A1M5D2T1_9RHOB</name>
<keyword evidence="6" id="KW-0560">Oxidoreductase</keyword>
<dbReference type="Gene3D" id="2.102.10.10">
    <property type="entry name" value="Rieske [2Fe-2S] iron-sulphur domain"/>
    <property type="match status" value="1"/>
</dbReference>
<dbReference type="GO" id="GO:0051537">
    <property type="term" value="F:2 iron, 2 sulfur cluster binding"/>
    <property type="evidence" value="ECO:0007669"/>
    <property type="project" value="UniProtKB-KW"/>
</dbReference>
<dbReference type="InterPro" id="IPR036922">
    <property type="entry name" value="Rieske_2Fe-2S_sf"/>
</dbReference>
<dbReference type="InterPro" id="IPR017941">
    <property type="entry name" value="Rieske_2Fe-2S"/>
</dbReference>
<evidence type="ECO:0000313" key="6">
    <source>
        <dbReference type="EMBL" id="SHF61363.1"/>
    </source>
</evidence>
<keyword evidence="4" id="KW-0411">Iron-sulfur</keyword>
<reference evidence="7" key="1">
    <citation type="submission" date="2016-11" db="EMBL/GenBank/DDBJ databases">
        <authorList>
            <person name="Varghese N."/>
            <person name="Submissions S."/>
        </authorList>
    </citation>
    <scope>NUCLEOTIDE SEQUENCE [LARGE SCALE GENOMIC DNA]</scope>
    <source>
        <strain evidence="7">DSM 100566</strain>
    </source>
</reference>
<gene>
    <name evidence="6" type="ORF">SAMN05444273_10871</name>
</gene>